<dbReference type="InterPro" id="IPR036716">
    <property type="entry name" value="Pest_crys_N_sf"/>
</dbReference>
<name>A0A8H3SDC7_9EURO</name>
<feature type="coiled-coil region" evidence="1">
    <location>
        <begin position="55"/>
        <end position="82"/>
    </location>
</feature>
<dbReference type="EMBL" id="BLKC01000136">
    <property type="protein sequence ID" value="GFF56466.1"/>
    <property type="molecule type" value="Genomic_DNA"/>
</dbReference>
<comment type="caution">
    <text evidence="2">The sequence shown here is derived from an EMBL/GenBank/DDBJ whole genome shotgun (WGS) entry which is preliminary data.</text>
</comment>
<dbReference type="SUPFAM" id="SSF69318">
    <property type="entry name" value="Integrin alpha N-terminal domain"/>
    <property type="match status" value="1"/>
</dbReference>
<proteinExistence type="predicted"/>
<dbReference type="InterPro" id="IPR028994">
    <property type="entry name" value="Integrin_alpha_N"/>
</dbReference>
<accession>A0A8H3SDC7</accession>
<keyword evidence="1" id="KW-0175">Coiled coil</keyword>
<protein>
    <submittedName>
        <fullName evidence="2">Uncharacterized protein</fullName>
    </submittedName>
</protein>
<dbReference type="SUPFAM" id="SSF56849">
    <property type="entry name" value="delta-Endotoxin (insectocide), N-terminal domain"/>
    <property type="match status" value="1"/>
</dbReference>
<dbReference type="AlphaFoldDB" id="A0A8H3SDC7"/>
<dbReference type="GO" id="GO:0090729">
    <property type="term" value="F:toxin activity"/>
    <property type="evidence" value="ECO:0007669"/>
    <property type="project" value="InterPro"/>
</dbReference>
<organism evidence="2 3">
    <name type="scientific">Aspergillus udagawae</name>
    <dbReference type="NCBI Taxonomy" id="91492"/>
    <lineage>
        <taxon>Eukaryota</taxon>
        <taxon>Fungi</taxon>
        <taxon>Dikarya</taxon>
        <taxon>Ascomycota</taxon>
        <taxon>Pezizomycotina</taxon>
        <taxon>Eurotiomycetes</taxon>
        <taxon>Eurotiomycetidae</taxon>
        <taxon>Eurotiales</taxon>
        <taxon>Aspergillaceae</taxon>
        <taxon>Aspergillus</taxon>
        <taxon>Aspergillus subgen. Fumigati</taxon>
    </lineage>
</organism>
<dbReference type="Proteomes" id="UP000465221">
    <property type="component" value="Unassembled WGS sequence"/>
</dbReference>
<sequence>MADPITWGTVGWAIGEGALGWVGSKIMDGIFGHDGPGPVELQERSIKQIALVFQKALEAERLQEASDKLKSLINNVAEYNNAPSTSLFQLEDATTDSQDLLSTLAGLQYLGLPAYLVAASMRIVILQELLLVKGDSGYLLSIIGQISRSIDECDTALAKGFDMFNALGAGSAPTPIPILGDPIPILGDIWSWIFNGVQQTYQGSEAEVHEQIKNYCLGFKEQEMDPIEDLYKKVRQEWVAIREGALERAKAAGLRVPRGFQAVFTEGDPGTAIGGYVFAEGFPGSGIAGFDLLSPEDRAFAFDYDHSGKLDHVVFYRPGNGAFWIAKNKGGEFSPVYDQGQGGNGIGGYDLLSLADRSFAFDYDHSGKLDHVVLYRPGTGIFWIVKNNGDDRAFAFDYDHSGKRDHVVFYRPGKGAFWIAKNKGGEFSPVYNQGQGGNGIGGYKLARLADRAFAFDYDHSGNLDYVAFYRPGTGTFWVIKELEGRIVP</sequence>
<gene>
    <name evidence="2" type="ORF">IFM46972_10523</name>
</gene>
<evidence type="ECO:0000256" key="1">
    <source>
        <dbReference type="SAM" id="Coils"/>
    </source>
</evidence>
<evidence type="ECO:0000313" key="2">
    <source>
        <dbReference type="EMBL" id="GFF56466.1"/>
    </source>
</evidence>
<reference evidence="2 3" key="1">
    <citation type="submission" date="2020-01" db="EMBL/GenBank/DDBJ databases">
        <title>Draft genome sequence of Aspergillus udagawae IFM 46972.</title>
        <authorList>
            <person name="Takahashi H."/>
            <person name="Yaguchi T."/>
        </authorList>
    </citation>
    <scope>NUCLEOTIDE SEQUENCE [LARGE SCALE GENOMIC DNA]</scope>
    <source>
        <strain evidence="2 3">IFM 46972</strain>
    </source>
</reference>
<evidence type="ECO:0000313" key="3">
    <source>
        <dbReference type="Proteomes" id="UP000465221"/>
    </source>
</evidence>